<sequence>MFLHRDLVLTNHPPSGIRNISPNFQFSYSPGSLFILKMRLASHDRDGIVRGSEAGIEVAFSSSARARGTFHDTVSQVFRISHSFLCLIFCHSFDRSRSFDIFVKMVRVQLLSLSCALLNGLLSWGVQGSCYYPDGSFPDDYIYTECSSDEGTTCCRLEEGDQCLSNGLCYYPWGEYMFRGGCSDKSWNSTGCFQHCKTGDSSNTYDQLVSCGDNRYCCYSDGSTCCNDDSKVFTVDSASVIKDLATTASLSLPIATPSDASIPSATDDTGTLPTSSVDISSSKPKATGSRAASNTAATPTPTTTSAENTSSSSSSKGASKTALIGIVIGGIIILLLAIGLVWFFVRHRYRKKLAVNGSNNQSFPLSSDGFQKLPDKSPRPVEVPAPISSPAPPYQPPAYGVHGGAVEIDNSYRVPGVNQWGQPVYEAPAQAYGRM</sequence>
<proteinExistence type="predicted"/>
<keyword evidence="2" id="KW-0812">Transmembrane</keyword>
<protein>
    <recommendedName>
        <fullName evidence="5">Mid2 domain-containing protein</fullName>
    </recommendedName>
</protein>
<dbReference type="Proteomes" id="UP000799770">
    <property type="component" value="Unassembled WGS sequence"/>
</dbReference>
<feature type="transmembrane region" description="Helical" evidence="2">
    <location>
        <begin position="322"/>
        <end position="345"/>
    </location>
</feature>
<evidence type="ECO:0000256" key="1">
    <source>
        <dbReference type="SAM" id="MobiDB-lite"/>
    </source>
</evidence>
<evidence type="ECO:0000256" key="2">
    <source>
        <dbReference type="SAM" id="Phobius"/>
    </source>
</evidence>
<dbReference type="EMBL" id="ML977331">
    <property type="protein sequence ID" value="KAF2112427.1"/>
    <property type="molecule type" value="Genomic_DNA"/>
</dbReference>
<feature type="compositionally biased region" description="Polar residues" evidence="1">
    <location>
        <begin position="357"/>
        <end position="369"/>
    </location>
</feature>
<keyword evidence="4" id="KW-1185">Reference proteome</keyword>
<keyword evidence="2" id="KW-1133">Transmembrane helix</keyword>
<evidence type="ECO:0000313" key="3">
    <source>
        <dbReference type="EMBL" id="KAF2112427.1"/>
    </source>
</evidence>
<feature type="compositionally biased region" description="Polar residues" evidence="1">
    <location>
        <begin position="261"/>
        <end position="284"/>
    </location>
</feature>
<feature type="compositionally biased region" description="Low complexity" evidence="1">
    <location>
        <begin position="291"/>
        <end position="317"/>
    </location>
</feature>
<evidence type="ECO:0008006" key="5">
    <source>
        <dbReference type="Google" id="ProtNLM"/>
    </source>
</evidence>
<name>A0A6A5Z0P8_9PLEO</name>
<dbReference type="OrthoDB" id="5215637at2759"/>
<organism evidence="3 4">
    <name type="scientific">Lophiotrema nucula</name>
    <dbReference type="NCBI Taxonomy" id="690887"/>
    <lineage>
        <taxon>Eukaryota</taxon>
        <taxon>Fungi</taxon>
        <taxon>Dikarya</taxon>
        <taxon>Ascomycota</taxon>
        <taxon>Pezizomycotina</taxon>
        <taxon>Dothideomycetes</taxon>
        <taxon>Pleosporomycetidae</taxon>
        <taxon>Pleosporales</taxon>
        <taxon>Lophiotremataceae</taxon>
        <taxon>Lophiotrema</taxon>
    </lineage>
</organism>
<gene>
    <name evidence="3" type="ORF">BDV96DRAFT_580683</name>
</gene>
<dbReference type="AlphaFoldDB" id="A0A6A5Z0P8"/>
<evidence type="ECO:0000313" key="4">
    <source>
        <dbReference type="Proteomes" id="UP000799770"/>
    </source>
</evidence>
<feature type="region of interest" description="Disordered" evidence="1">
    <location>
        <begin position="357"/>
        <end position="382"/>
    </location>
</feature>
<accession>A0A6A5Z0P8</accession>
<keyword evidence="2" id="KW-0472">Membrane</keyword>
<feature type="region of interest" description="Disordered" evidence="1">
    <location>
        <begin position="261"/>
        <end position="317"/>
    </location>
</feature>
<reference evidence="3" key="1">
    <citation type="journal article" date="2020" name="Stud. Mycol.">
        <title>101 Dothideomycetes genomes: a test case for predicting lifestyles and emergence of pathogens.</title>
        <authorList>
            <person name="Haridas S."/>
            <person name="Albert R."/>
            <person name="Binder M."/>
            <person name="Bloem J."/>
            <person name="Labutti K."/>
            <person name="Salamov A."/>
            <person name="Andreopoulos B."/>
            <person name="Baker S."/>
            <person name="Barry K."/>
            <person name="Bills G."/>
            <person name="Bluhm B."/>
            <person name="Cannon C."/>
            <person name="Castanera R."/>
            <person name="Culley D."/>
            <person name="Daum C."/>
            <person name="Ezra D."/>
            <person name="Gonzalez J."/>
            <person name="Henrissat B."/>
            <person name="Kuo A."/>
            <person name="Liang C."/>
            <person name="Lipzen A."/>
            <person name="Lutzoni F."/>
            <person name="Magnuson J."/>
            <person name="Mondo S."/>
            <person name="Nolan M."/>
            <person name="Ohm R."/>
            <person name="Pangilinan J."/>
            <person name="Park H.-J."/>
            <person name="Ramirez L."/>
            <person name="Alfaro M."/>
            <person name="Sun H."/>
            <person name="Tritt A."/>
            <person name="Yoshinaga Y."/>
            <person name="Zwiers L.-H."/>
            <person name="Turgeon B."/>
            <person name="Goodwin S."/>
            <person name="Spatafora J."/>
            <person name="Crous P."/>
            <person name="Grigoriev I."/>
        </authorList>
    </citation>
    <scope>NUCLEOTIDE SEQUENCE</scope>
    <source>
        <strain evidence="3">CBS 627.86</strain>
    </source>
</reference>